<reference evidence="6 7" key="1">
    <citation type="submission" date="2019-04" db="EMBL/GenBank/DDBJ databases">
        <title>Sphingomonas psychrotolerans sp. nov., isolated from soil in the Tianshan Mountains, Xinjiang, China.</title>
        <authorList>
            <person name="Luo Y."/>
            <person name="Sheng H."/>
        </authorList>
    </citation>
    <scope>NUCLEOTIDE SEQUENCE [LARGE SCALE GENOMIC DNA]</scope>
    <source>
        <strain evidence="6 7">ZFGT-11</strain>
    </source>
</reference>
<dbReference type="PANTHER" id="PTHR33337:SF40">
    <property type="entry name" value="CENP-V_GFA DOMAIN-CONTAINING PROTEIN-RELATED"/>
    <property type="match status" value="1"/>
</dbReference>
<keyword evidence="7" id="KW-1185">Reference proteome</keyword>
<dbReference type="SUPFAM" id="SSF51316">
    <property type="entry name" value="Mss4-like"/>
    <property type="match status" value="1"/>
</dbReference>
<dbReference type="OrthoDB" id="7186766at2"/>
<evidence type="ECO:0000256" key="2">
    <source>
        <dbReference type="ARBA" id="ARBA00022723"/>
    </source>
</evidence>
<dbReference type="InterPro" id="IPR006913">
    <property type="entry name" value="CENP-V/GFA"/>
</dbReference>
<evidence type="ECO:0000313" key="7">
    <source>
        <dbReference type="Proteomes" id="UP000306147"/>
    </source>
</evidence>
<comment type="caution">
    <text evidence="6">The sequence shown here is derived from an EMBL/GenBank/DDBJ whole genome shotgun (WGS) entry which is preliminary data.</text>
</comment>
<dbReference type="Gene3D" id="3.90.1590.10">
    <property type="entry name" value="glutathione-dependent formaldehyde- activating enzyme (gfa)"/>
    <property type="match status" value="1"/>
</dbReference>
<evidence type="ECO:0000259" key="5">
    <source>
        <dbReference type="PROSITE" id="PS51891"/>
    </source>
</evidence>
<proteinExistence type="inferred from homology"/>
<comment type="similarity">
    <text evidence="1">Belongs to the Gfa family.</text>
</comment>
<feature type="domain" description="CENP-V/GFA" evidence="5">
    <location>
        <begin position="4"/>
        <end position="111"/>
    </location>
</feature>
<evidence type="ECO:0000256" key="4">
    <source>
        <dbReference type="ARBA" id="ARBA00023239"/>
    </source>
</evidence>
<dbReference type="PROSITE" id="PS51891">
    <property type="entry name" value="CENP_V_GFA"/>
    <property type="match status" value="1"/>
</dbReference>
<sequence>MGPTEGGCHCGAVRYRVTGEPAATTHCHCSDCRRITGGPTLAWAIFPEDRVEMLAGEATIYESSPGVEWGFCARCGSTLTYRRASRPGLFDVTAATLDDPEVFPPEKEIWIGERLSWIRSNAEVPHFPRTAGGSVD</sequence>
<protein>
    <submittedName>
        <fullName evidence="6">GFA family protein</fullName>
    </submittedName>
</protein>
<evidence type="ECO:0000313" key="6">
    <source>
        <dbReference type="EMBL" id="TGX55050.1"/>
    </source>
</evidence>
<accession>A0A4S1XH78</accession>
<dbReference type="EMBL" id="SRXT01000002">
    <property type="protein sequence ID" value="TGX55050.1"/>
    <property type="molecule type" value="Genomic_DNA"/>
</dbReference>
<dbReference type="GO" id="GO:0016846">
    <property type="term" value="F:carbon-sulfur lyase activity"/>
    <property type="evidence" value="ECO:0007669"/>
    <property type="project" value="InterPro"/>
</dbReference>
<dbReference type="AlphaFoldDB" id="A0A4S1XH78"/>
<dbReference type="GO" id="GO:0046872">
    <property type="term" value="F:metal ion binding"/>
    <property type="evidence" value="ECO:0007669"/>
    <property type="project" value="UniProtKB-KW"/>
</dbReference>
<keyword evidence="2" id="KW-0479">Metal-binding</keyword>
<dbReference type="Pfam" id="PF04828">
    <property type="entry name" value="GFA"/>
    <property type="match status" value="1"/>
</dbReference>
<dbReference type="PANTHER" id="PTHR33337">
    <property type="entry name" value="GFA DOMAIN-CONTAINING PROTEIN"/>
    <property type="match status" value="1"/>
</dbReference>
<keyword evidence="3" id="KW-0862">Zinc</keyword>
<evidence type="ECO:0000256" key="3">
    <source>
        <dbReference type="ARBA" id="ARBA00022833"/>
    </source>
</evidence>
<gene>
    <name evidence="6" type="ORF">E5A73_06340</name>
</gene>
<keyword evidence="4" id="KW-0456">Lyase</keyword>
<dbReference type="InterPro" id="IPR011057">
    <property type="entry name" value="Mss4-like_sf"/>
</dbReference>
<dbReference type="Proteomes" id="UP000306147">
    <property type="component" value="Unassembled WGS sequence"/>
</dbReference>
<name>A0A4S1XH78_9SPHN</name>
<evidence type="ECO:0000256" key="1">
    <source>
        <dbReference type="ARBA" id="ARBA00005495"/>
    </source>
</evidence>
<organism evidence="6 7">
    <name type="scientific">Sphingomonas gei</name>
    <dbReference type="NCBI Taxonomy" id="1395960"/>
    <lineage>
        <taxon>Bacteria</taxon>
        <taxon>Pseudomonadati</taxon>
        <taxon>Pseudomonadota</taxon>
        <taxon>Alphaproteobacteria</taxon>
        <taxon>Sphingomonadales</taxon>
        <taxon>Sphingomonadaceae</taxon>
        <taxon>Sphingomonas</taxon>
    </lineage>
</organism>
<dbReference type="RefSeq" id="WP_135962944.1">
    <property type="nucleotide sequence ID" value="NZ_SRXT01000002.1"/>
</dbReference>